<protein>
    <submittedName>
        <fullName evidence="1">Uncharacterized protein</fullName>
    </submittedName>
</protein>
<accession>A0A9P0FKJ2</accession>
<name>A0A9P0FKJ2_BRAAE</name>
<organism evidence="1 2">
    <name type="scientific">Brassicogethes aeneus</name>
    <name type="common">Rape pollen beetle</name>
    <name type="synonym">Meligethes aeneus</name>
    <dbReference type="NCBI Taxonomy" id="1431903"/>
    <lineage>
        <taxon>Eukaryota</taxon>
        <taxon>Metazoa</taxon>
        <taxon>Ecdysozoa</taxon>
        <taxon>Arthropoda</taxon>
        <taxon>Hexapoda</taxon>
        <taxon>Insecta</taxon>
        <taxon>Pterygota</taxon>
        <taxon>Neoptera</taxon>
        <taxon>Endopterygota</taxon>
        <taxon>Coleoptera</taxon>
        <taxon>Polyphaga</taxon>
        <taxon>Cucujiformia</taxon>
        <taxon>Nitidulidae</taxon>
        <taxon>Meligethinae</taxon>
        <taxon>Brassicogethes</taxon>
    </lineage>
</organism>
<dbReference type="OrthoDB" id="6777617at2759"/>
<evidence type="ECO:0000313" key="2">
    <source>
        <dbReference type="Proteomes" id="UP001154078"/>
    </source>
</evidence>
<evidence type="ECO:0000313" key="1">
    <source>
        <dbReference type="EMBL" id="CAH0560572.1"/>
    </source>
</evidence>
<dbReference type="EMBL" id="OV121138">
    <property type="protein sequence ID" value="CAH0560572.1"/>
    <property type="molecule type" value="Genomic_DNA"/>
</dbReference>
<dbReference type="AlphaFoldDB" id="A0A9P0FKJ2"/>
<sequence>MAERLQIAKRCCNPYKLGNHSYKSKGLRKLTTQIRDKIPSFAADAKICGPCRKKSCVVLEKVNSNISDGCSQPVSYNIGTYVYVKKYFEKDTHTHSTIYLYNIPRLWTLITKHRANHKKKLACDIEDHQAAVQVLEQIKEKYKKTTSASEKIILLTLAPKTWGRKKLACEFNASERQAKKAIQLVKENGILTSPLPKKGRILSPDVEKLILDFYNDDDNSRM</sequence>
<gene>
    <name evidence="1" type="ORF">MELIAE_LOCUS10305</name>
</gene>
<keyword evidence="2" id="KW-1185">Reference proteome</keyword>
<dbReference type="Proteomes" id="UP001154078">
    <property type="component" value="Chromosome 7"/>
</dbReference>
<proteinExistence type="predicted"/>
<reference evidence="1" key="1">
    <citation type="submission" date="2021-12" db="EMBL/GenBank/DDBJ databases">
        <authorList>
            <person name="King R."/>
        </authorList>
    </citation>
    <scope>NUCLEOTIDE SEQUENCE</scope>
</reference>